<dbReference type="GO" id="GO:0016787">
    <property type="term" value="F:hydrolase activity"/>
    <property type="evidence" value="ECO:0007669"/>
    <property type="project" value="UniProtKB-KW"/>
</dbReference>
<gene>
    <name evidence="4" type="ORF">KL933_002685</name>
    <name evidence="5" type="ORF">KL946_003336</name>
</gene>
<name>A0AAN6D5W9_9ASCO</name>
<evidence type="ECO:0000256" key="2">
    <source>
        <dbReference type="ARBA" id="ARBA00022801"/>
    </source>
</evidence>
<comment type="caution">
    <text evidence="4">The sequence shown here is derived from an EMBL/GenBank/DDBJ whole genome shotgun (WGS) entry which is preliminary data.</text>
</comment>
<keyword evidence="6" id="KW-1185">Reference proteome</keyword>
<evidence type="ECO:0000313" key="4">
    <source>
        <dbReference type="EMBL" id="KAG7727751.1"/>
    </source>
</evidence>
<sequence length="284" mass="30906">MTLTIPEEWKLDNRIVQKAGNCVLDVPKLVLSTEELNITDMSASSLLKRLQTGELSSYTVTKAFCHRACIGHQLTNCLTSLFCDEALSRAIELDNHFKEHGPVGPLHGLPVSFKDAFLIRGHKTTFGYLSWKDNVSERDGLPVSIMKSLGVVPFCQTNIAQGLLSVESTNNIFGTVLNPHNTNLTASGSSGGEAALVAMKGSPFGMCTDAGGSIRLPASSNAIKLGRVADRSSIRRLRLHRNLVEGYDRGRYVPLRLSVPAFFLESGSAPAEVSYWVSLSGRHY</sequence>
<dbReference type="SUPFAM" id="SSF75304">
    <property type="entry name" value="Amidase signature (AS) enzymes"/>
    <property type="match status" value="1"/>
</dbReference>
<evidence type="ECO:0000313" key="5">
    <source>
        <dbReference type="EMBL" id="KAG7764656.1"/>
    </source>
</evidence>
<feature type="domain" description="Amidase" evidence="3">
    <location>
        <begin position="60"/>
        <end position="223"/>
    </location>
</feature>
<organism evidence="4 7">
    <name type="scientific">Ogataea haglerorum</name>
    <dbReference type="NCBI Taxonomy" id="1937702"/>
    <lineage>
        <taxon>Eukaryota</taxon>
        <taxon>Fungi</taxon>
        <taxon>Dikarya</taxon>
        <taxon>Ascomycota</taxon>
        <taxon>Saccharomycotina</taxon>
        <taxon>Pichiomycetes</taxon>
        <taxon>Pichiales</taxon>
        <taxon>Pichiaceae</taxon>
        <taxon>Ogataea</taxon>
    </lineage>
</organism>
<protein>
    <recommendedName>
        <fullName evidence="3">Amidase domain-containing protein</fullName>
    </recommendedName>
</protein>
<accession>A0AAN6D5W9</accession>
<dbReference type="AlphaFoldDB" id="A0AAN6D5W9"/>
<evidence type="ECO:0000313" key="7">
    <source>
        <dbReference type="Proteomes" id="UP000738402"/>
    </source>
</evidence>
<dbReference type="EMBL" id="JAHLUH010000006">
    <property type="protein sequence ID" value="KAG7727751.1"/>
    <property type="molecule type" value="Genomic_DNA"/>
</dbReference>
<dbReference type="EMBL" id="JAHLUN010000008">
    <property type="protein sequence ID" value="KAG7764656.1"/>
    <property type="molecule type" value="Genomic_DNA"/>
</dbReference>
<reference evidence="4 6" key="1">
    <citation type="journal article" date="2021" name="G3 (Bethesda)">
        <title>Genomic diversity, chromosomal rearrangements, and interspecies hybridization in the ogataea polymorpha species complex.</title>
        <authorList>
            <person name="Hanson S.J."/>
            <person name="Cinneide E.O."/>
            <person name="Salzberg L.I."/>
            <person name="Wolfe K.H."/>
            <person name="McGowan J."/>
            <person name="Fitzpatrick D.A."/>
            <person name="Matlin K."/>
        </authorList>
    </citation>
    <scope>NUCLEOTIDE SEQUENCE</scope>
    <source>
        <strain evidence="5">81-436-3</strain>
        <strain evidence="4">83-405-1</strain>
    </source>
</reference>
<proteinExistence type="inferred from homology"/>
<comment type="similarity">
    <text evidence="1">Belongs to the amidase family.</text>
</comment>
<evidence type="ECO:0000313" key="6">
    <source>
        <dbReference type="Proteomes" id="UP000697297"/>
    </source>
</evidence>
<keyword evidence="2" id="KW-0378">Hydrolase</keyword>
<dbReference type="InterPro" id="IPR023631">
    <property type="entry name" value="Amidase_dom"/>
</dbReference>
<dbReference type="PANTHER" id="PTHR46072">
    <property type="entry name" value="AMIDASE-RELATED-RELATED"/>
    <property type="match status" value="1"/>
</dbReference>
<dbReference type="Gene3D" id="3.90.1300.10">
    <property type="entry name" value="Amidase signature (AS) domain"/>
    <property type="match status" value="1"/>
</dbReference>
<evidence type="ECO:0000256" key="1">
    <source>
        <dbReference type="ARBA" id="ARBA00009199"/>
    </source>
</evidence>
<evidence type="ECO:0000259" key="3">
    <source>
        <dbReference type="Pfam" id="PF01425"/>
    </source>
</evidence>
<dbReference type="Pfam" id="PF01425">
    <property type="entry name" value="Amidase"/>
    <property type="match status" value="1"/>
</dbReference>
<dbReference type="Proteomes" id="UP000697297">
    <property type="component" value="Unassembled WGS sequence"/>
</dbReference>
<dbReference type="Proteomes" id="UP000738402">
    <property type="component" value="Unassembled WGS sequence"/>
</dbReference>
<dbReference type="InterPro" id="IPR036928">
    <property type="entry name" value="AS_sf"/>
</dbReference>